<dbReference type="GO" id="GO:0016281">
    <property type="term" value="C:eukaryotic translation initiation factor 4F complex"/>
    <property type="evidence" value="ECO:0007669"/>
    <property type="project" value="TreeGrafter"/>
</dbReference>
<keyword evidence="1 3" id="KW-0396">Initiation factor</keyword>
<dbReference type="PANTHER" id="PTHR11960:SF18">
    <property type="entry name" value="EUKARYOTIC TRANSLATION INITIATION FACTOR 4E HOMOLOGOUS PROTEIN, ISOFORM B"/>
    <property type="match status" value="1"/>
</dbReference>
<dbReference type="Gene3D" id="3.30.760.10">
    <property type="entry name" value="RNA Cap, Translation Initiation Factor Eif4e"/>
    <property type="match status" value="1"/>
</dbReference>
<feature type="compositionally biased region" description="Low complexity" evidence="2">
    <location>
        <begin position="34"/>
        <end position="43"/>
    </location>
</feature>
<reference evidence="4" key="1">
    <citation type="submission" date="2016-02" db="EMBL/GenBank/DDBJ databases">
        <title>Draft genome sequence of Microdochium bolleyi, a fungal endophyte of beachgrass.</title>
        <authorList>
            <consortium name="DOE Joint Genome Institute"/>
            <person name="David A.S."/>
            <person name="May G."/>
            <person name="Haridas S."/>
            <person name="Lim J."/>
            <person name="Wang M."/>
            <person name="Labutti K."/>
            <person name="Lipzen A."/>
            <person name="Barry K."/>
            <person name="Grigoriev I.V."/>
        </authorList>
    </citation>
    <scope>NUCLEOTIDE SEQUENCE [LARGE SCALE GENOMIC DNA]</scope>
    <source>
        <strain evidence="4">J235TASD1</strain>
    </source>
</reference>
<dbReference type="OrthoDB" id="590761at2759"/>
<evidence type="ECO:0000256" key="1">
    <source>
        <dbReference type="RuleBase" id="RU004374"/>
    </source>
</evidence>
<sequence length="350" mass="37966">MDNKDTIWNRRTNAGSLSLSTGQNESPSAPRDYSSLSRRSGPGSSHGGRGPIPFGGAQTPGGTLASPGGAGGVGAGNAFGLGSGAFGFAGATSAKTPKTPGNPYEREWGALAGSKTPSSEKTGKDAFSRGKPSMSSISEITGKSQGATSHPLCDVWAFWFRPPISKANGYIEYERSLHQIAQVATVEEFKAVYAHLWHPSDIPEKSDYHLFKKGIRPVWEDDVNKQGGKWVVHLKKGVANRFWEETLFACIGDQFGDDRDEVCGVVLSVRNGEDTLSIWLRQEGASTFKIRDTLKQCLTSIHTGPLNFVWKSHDASKQKAAHTHLHNENNANKRTHHNKGQRQTQDEPRA</sequence>
<name>A0A136J812_9PEZI</name>
<protein>
    <submittedName>
        <fullName evidence="3">Translation initiation factor eIF 4e-like domain-containing protein</fullName>
    </submittedName>
</protein>
<dbReference type="InParanoid" id="A0A136J812"/>
<dbReference type="InterPro" id="IPR019770">
    <property type="entry name" value="TIF_eIF_4E_CS"/>
</dbReference>
<dbReference type="Proteomes" id="UP000070501">
    <property type="component" value="Unassembled WGS sequence"/>
</dbReference>
<dbReference type="GO" id="GO:0003743">
    <property type="term" value="F:translation initiation factor activity"/>
    <property type="evidence" value="ECO:0007669"/>
    <property type="project" value="UniProtKB-KW"/>
</dbReference>
<dbReference type="Pfam" id="PF01652">
    <property type="entry name" value="IF4E"/>
    <property type="match status" value="1"/>
</dbReference>
<dbReference type="InterPro" id="IPR023398">
    <property type="entry name" value="TIF_eIF4e-like"/>
</dbReference>
<proteinExistence type="inferred from homology"/>
<evidence type="ECO:0000313" key="4">
    <source>
        <dbReference type="Proteomes" id="UP000070501"/>
    </source>
</evidence>
<evidence type="ECO:0000313" key="3">
    <source>
        <dbReference type="EMBL" id="KXJ93284.1"/>
    </source>
</evidence>
<dbReference type="STRING" id="196109.A0A136J812"/>
<dbReference type="InterPro" id="IPR001040">
    <property type="entry name" value="TIF_eIF_4E"/>
</dbReference>
<dbReference type="GO" id="GO:0000340">
    <property type="term" value="F:RNA 7-methylguanosine cap binding"/>
    <property type="evidence" value="ECO:0007669"/>
    <property type="project" value="TreeGrafter"/>
</dbReference>
<accession>A0A136J812</accession>
<keyword evidence="1" id="KW-0694">RNA-binding</keyword>
<dbReference type="PANTHER" id="PTHR11960">
    <property type="entry name" value="EUKARYOTIC TRANSLATION INITIATION FACTOR 4E RELATED"/>
    <property type="match status" value="1"/>
</dbReference>
<feature type="region of interest" description="Disordered" evidence="2">
    <location>
        <begin position="327"/>
        <end position="350"/>
    </location>
</feature>
<keyword evidence="4" id="KW-1185">Reference proteome</keyword>
<gene>
    <name evidence="3" type="ORF">Micbo1qcDRAFT_54554</name>
</gene>
<dbReference type="EMBL" id="KQ964248">
    <property type="protein sequence ID" value="KXJ93284.1"/>
    <property type="molecule type" value="Genomic_DNA"/>
</dbReference>
<evidence type="ECO:0000256" key="2">
    <source>
        <dbReference type="SAM" id="MobiDB-lite"/>
    </source>
</evidence>
<feature type="compositionally biased region" description="Polar residues" evidence="2">
    <location>
        <begin position="9"/>
        <end position="27"/>
    </location>
</feature>
<dbReference type="PROSITE" id="PS00813">
    <property type="entry name" value="IF4E"/>
    <property type="match status" value="1"/>
</dbReference>
<comment type="similarity">
    <text evidence="1">Belongs to the eukaryotic initiation factor 4E family.</text>
</comment>
<dbReference type="SUPFAM" id="SSF55418">
    <property type="entry name" value="eIF4e-like"/>
    <property type="match status" value="1"/>
</dbReference>
<feature type="region of interest" description="Disordered" evidence="2">
    <location>
        <begin position="94"/>
        <end position="148"/>
    </location>
</feature>
<feature type="region of interest" description="Disordered" evidence="2">
    <location>
        <begin position="1"/>
        <end position="73"/>
    </location>
</feature>
<feature type="compositionally biased region" description="Polar residues" evidence="2">
    <location>
        <begin position="133"/>
        <end position="148"/>
    </location>
</feature>
<dbReference type="AlphaFoldDB" id="A0A136J812"/>
<keyword evidence="1" id="KW-0648">Protein biosynthesis</keyword>
<organism evidence="3 4">
    <name type="scientific">Microdochium bolleyi</name>
    <dbReference type="NCBI Taxonomy" id="196109"/>
    <lineage>
        <taxon>Eukaryota</taxon>
        <taxon>Fungi</taxon>
        <taxon>Dikarya</taxon>
        <taxon>Ascomycota</taxon>
        <taxon>Pezizomycotina</taxon>
        <taxon>Sordariomycetes</taxon>
        <taxon>Xylariomycetidae</taxon>
        <taxon>Xylariales</taxon>
        <taxon>Microdochiaceae</taxon>
        <taxon>Microdochium</taxon>
    </lineage>
</organism>